<reference evidence="1 2" key="1">
    <citation type="journal article" date="2020" name="ISME J.">
        <title>Uncovering the hidden diversity of litter-decomposition mechanisms in mushroom-forming fungi.</title>
        <authorList>
            <person name="Floudas D."/>
            <person name="Bentzer J."/>
            <person name="Ahren D."/>
            <person name="Johansson T."/>
            <person name="Persson P."/>
            <person name="Tunlid A."/>
        </authorList>
    </citation>
    <scope>NUCLEOTIDE SEQUENCE [LARGE SCALE GENOMIC DNA]</scope>
    <source>
        <strain evidence="1 2">CBS 291.85</strain>
    </source>
</reference>
<name>A0A8H5CRV3_9AGAR</name>
<evidence type="ECO:0000313" key="1">
    <source>
        <dbReference type="EMBL" id="KAF5345916.1"/>
    </source>
</evidence>
<dbReference type="AlphaFoldDB" id="A0A8H5CRV3"/>
<protein>
    <submittedName>
        <fullName evidence="1">Uncharacterized protein</fullName>
    </submittedName>
</protein>
<organism evidence="1 2">
    <name type="scientific">Tetrapyrgos nigripes</name>
    <dbReference type="NCBI Taxonomy" id="182062"/>
    <lineage>
        <taxon>Eukaryota</taxon>
        <taxon>Fungi</taxon>
        <taxon>Dikarya</taxon>
        <taxon>Basidiomycota</taxon>
        <taxon>Agaricomycotina</taxon>
        <taxon>Agaricomycetes</taxon>
        <taxon>Agaricomycetidae</taxon>
        <taxon>Agaricales</taxon>
        <taxon>Marasmiineae</taxon>
        <taxon>Marasmiaceae</taxon>
        <taxon>Tetrapyrgos</taxon>
    </lineage>
</organism>
<keyword evidence="2" id="KW-1185">Reference proteome</keyword>
<sequence>MSKTLCSPKANTERLAEARSIFTNLSQEDIDWTSEKFTDHFEQLGSTLSYACRSGMMETEAADLVQRAQEHIAQLMDMSRWKAALISVLSQFLLEVTRASLVPFEMDMTLTLIYSIIPEIPKSKVFDQSLDIEEDEAQATYLLQSTSTSPESVLPELFILVFRLLFSTKQALHFTGAVESRLVLYKYLYNCTFYQGKLLREGDLACLLEQCIFLDFTSAESAGAHDLVNWSMIGLGRLYYNLGFGESTVSPRLLSFAKGIFGLIPTASTNFTQDRWWFLQSTHTERILCKDVIKKLEHLSRGRDMANNHDISSFITPTMDNIHALGQRLLPKTPVPECPLPCPPDVYQHWITEVQDYVFSMHLLIATKYINLVTTNSGDKLFGDWANIWNSIVLYQGHIYEMVQLHFAKSVMELISLRPWNHPNGSAKSNLFHDFIWDLSHNWCWITDMESAKLLAEAIQLHKDDPHFNGMVWYEQACVDRCMEVIRDAEIVEEPSVSQ</sequence>
<dbReference type="EMBL" id="JAACJM010000107">
    <property type="protein sequence ID" value="KAF5345916.1"/>
    <property type="molecule type" value="Genomic_DNA"/>
</dbReference>
<accession>A0A8H5CRV3</accession>
<evidence type="ECO:0000313" key="2">
    <source>
        <dbReference type="Proteomes" id="UP000559256"/>
    </source>
</evidence>
<dbReference type="OrthoDB" id="3103301at2759"/>
<proteinExistence type="predicted"/>
<comment type="caution">
    <text evidence="1">The sequence shown here is derived from an EMBL/GenBank/DDBJ whole genome shotgun (WGS) entry which is preliminary data.</text>
</comment>
<dbReference type="Proteomes" id="UP000559256">
    <property type="component" value="Unassembled WGS sequence"/>
</dbReference>
<gene>
    <name evidence="1" type="ORF">D9758_011391</name>
</gene>